<keyword evidence="9" id="KW-1185">Reference proteome</keyword>
<dbReference type="AlphaFoldDB" id="A0A7I9VMS4"/>
<evidence type="ECO:0000256" key="5">
    <source>
        <dbReference type="ARBA" id="ARBA00022989"/>
    </source>
</evidence>
<feature type="transmembrane region" description="Helical" evidence="7">
    <location>
        <begin position="149"/>
        <end position="168"/>
    </location>
</feature>
<keyword evidence="3" id="KW-1003">Cell membrane</keyword>
<evidence type="ECO:0008006" key="10">
    <source>
        <dbReference type="Google" id="ProtNLM"/>
    </source>
</evidence>
<dbReference type="Pfam" id="PF02417">
    <property type="entry name" value="Chromate_transp"/>
    <property type="match status" value="1"/>
</dbReference>
<organism evidence="8 9">
    <name type="scientific">Anaeromyxobacter diazotrophicus</name>
    <dbReference type="NCBI Taxonomy" id="2590199"/>
    <lineage>
        <taxon>Bacteria</taxon>
        <taxon>Pseudomonadati</taxon>
        <taxon>Myxococcota</taxon>
        <taxon>Myxococcia</taxon>
        <taxon>Myxococcales</taxon>
        <taxon>Cystobacterineae</taxon>
        <taxon>Anaeromyxobacteraceae</taxon>
        <taxon>Anaeromyxobacter</taxon>
    </lineage>
</organism>
<evidence type="ECO:0000256" key="2">
    <source>
        <dbReference type="ARBA" id="ARBA00005262"/>
    </source>
</evidence>
<dbReference type="PANTHER" id="PTHR43663:SF1">
    <property type="entry name" value="CHROMATE TRANSPORTER"/>
    <property type="match status" value="1"/>
</dbReference>
<keyword evidence="6 7" id="KW-0472">Membrane</keyword>
<dbReference type="GO" id="GO:0015109">
    <property type="term" value="F:chromate transmembrane transporter activity"/>
    <property type="evidence" value="ECO:0007669"/>
    <property type="project" value="InterPro"/>
</dbReference>
<evidence type="ECO:0000256" key="3">
    <source>
        <dbReference type="ARBA" id="ARBA00022475"/>
    </source>
</evidence>
<comment type="caution">
    <text evidence="8">The sequence shown here is derived from an EMBL/GenBank/DDBJ whole genome shotgun (WGS) entry which is preliminary data.</text>
</comment>
<evidence type="ECO:0000313" key="8">
    <source>
        <dbReference type="EMBL" id="GEJ57430.1"/>
    </source>
</evidence>
<keyword evidence="4 7" id="KW-0812">Transmembrane</keyword>
<feature type="transmembrane region" description="Helical" evidence="7">
    <location>
        <begin position="20"/>
        <end position="43"/>
    </location>
</feature>
<comment type="similarity">
    <text evidence="2">Belongs to the chromate ion transporter (CHR) (TC 2.A.51) family.</text>
</comment>
<dbReference type="EMBL" id="BJTG01000004">
    <property type="protein sequence ID" value="GEJ57430.1"/>
    <property type="molecule type" value="Genomic_DNA"/>
</dbReference>
<name>A0A7I9VMS4_9BACT</name>
<proteinExistence type="inferred from homology"/>
<gene>
    <name evidence="8" type="ORF">AMYX_21710</name>
</gene>
<dbReference type="GO" id="GO:0005886">
    <property type="term" value="C:plasma membrane"/>
    <property type="evidence" value="ECO:0007669"/>
    <property type="project" value="UniProtKB-SubCell"/>
</dbReference>
<evidence type="ECO:0000256" key="1">
    <source>
        <dbReference type="ARBA" id="ARBA00004651"/>
    </source>
</evidence>
<dbReference type="PANTHER" id="PTHR43663">
    <property type="entry name" value="CHROMATE TRANSPORT PROTEIN-RELATED"/>
    <property type="match status" value="1"/>
</dbReference>
<evidence type="ECO:0000313" key="9">
    <source>
        <dbReference type="Proteomes" id="UP000503640"/>
    </source>
</evidence>
<comment type="subcellular location">
    <subcellularLocation>
        <location evidence="1">Cell membrane</location>
        <topology evidence="1">Multi-pass membrane protein</topology>
    </subcellularLocation>
</comment>
<reference evidence="9" key="1">
    <citation type="journal article" date="2020" name="Appl. Environ. Microbiol.">
        <title>Diazotrophic Anaeromyxobacter Isolates from Soils.</title>
        <authorList>
            <person name="Masuda Y."/>
            <person name="Yamanaka H."/>
            <person name="Xu Z.X."/>
            <person name="Shiratori Y."/>
            <person name="Aono T."/>
            <person name="Amachi S."/>
            <person name="Senoo K."/>
            <person name="Itoh H."/>
        </authorList>
    </citation>
    <scope>NUCLEOTIDE SEQUENCE [LARGE SCALE GENOMIC DNA]</scope>
    <source>
        <strain evidence="9">R267</strain>
    </source>
</reference>
<accession>A0A7I9VMS4</accession>
<keyword evidence="5 7" id="KW-1133">Transmembrane helix</keyword>
<dbReference type="RefSeq" id="WP_176064921.1">
    <property type="nucleotide sequence ID" value="NZ_BJTG01000004.1"/>
</dbReference>
<evidence type="ECO:0000256" key="6">
    <source>
        <dbReference type="ARBA" id="ARBA00023136"/>
    </source>
</evidence>
<dbReference type="InterPro" id="IPR003370">
    <property type="entry name" value="Chromate_transpt"/>
</dbReference>
<feature type="transmembrane region" description="Helical" evidence="7">
    <location>
        <begin position="174"/>
        <end position="191"/>
    </location>
</feature>
<dbReference type="Proteomes" id="UP000503640">
    <property type="component" value="Unassembled WGS sequence"/>
</dbReference>
<evidence type="ECO:0000256" key="4">
    <source>
        <dbReference type="ARBA" id="ARBA00022692"/>
    </source>
</evidence>
<evidence type="ECO:0000256" key="7">
    <source>
        <dbReference type="SAM" id="Phobius"/>
    </source>
</evidence>
<feature type="transmembrane region" description="Helical" evidence="7">
    <location>
        <begin position="122"/>
        <end position="142"/>
    </location>
</feature>
<feature type="transmembrane region" description="Helical" evidence="7">
    <location>
        <begin position="86"/>
        <end position="110"/>
    </location>
</feature>
<dbReference type="InterPro" id="IPR052518">
    <property type="entry name" value="CHR_Transporter"/>
</dbReference>
<sequence>MTSDGHRPPAAQAPGSPRALFVAFTILALQGFGGVIVVAQRVLCEDKRWLSRAEFVELLSIGQVLPGPNVCNVALMLGDRFFGWRGALAALGGLLAVPFAIVLSLVAVYARWASVPEVAGALRGMGAVSAGLIAGTALKLGASLRGNPLGLPACVAFGAGSFALVGLLRLPLGWTLLAVAPAAFGLAWRRVGGGR</sequence>
<protein>
    <recommendedName>
        <fullName evidence="10">Chromate transporter</fullName>
    </recommendedName>
</protein>